<dbReference type="AlphaFoldDB" id="W1P389"/>
<feature type="region of interest" description="Disordered" evidence="1">
    <location>
        <begin position="28"/>
        <end position="62"/>
    </location>
</feature>
<dbReference type="Gramene" id="ERN02378">
    <property type="protein sequence ID" value="ERN02378"/>
    <property type="gene ID" value="AMTR_s00096p00097880"/>
</dbReference>
<organism evidence="2 3">
    <name type="scientific">Amborella trichopoda</name>
    <dbReference type="NCBI Taxonomy" id="13333"/>
    <lineage>
        <taxon>Eukaryota</taxon>
        <taxon>Viridiplantae</taxon>
        <taxon>Streptophyta</taxon>
        <taxon>Embryophyta</taxon>
        <taxon>Tracheophyta</taxon>
        <taxon>Spermatophyta</taxon>
        <taxon>Magnoliopsida</taxon>
        <taxon>Amborellales</taxon>
        <taxon>Amborellaceae</taxon>
        <taxon>Amborella</taxon>
    </lineage>
</organism>
<dbReference type="EMBL" id="KI394634">
    <property type="protein sequence ID" value="ERN02378.1"/>
    <property type="molecule type" value="Genomic_DNA"/>
</dbReference>
<accession>W1P389</accession>
<keyword evidence="3" id="KW-1185">Reference proteome</keyword>
<evidence type="ECO:0000313" key="3">
    <source>
        <dbReference type="Proteomes" id="UP000017836"/>
    </source>
</evidence>
<protein>
    <submittedName>
        <fullName evidence="2">Uncharacterized protein</fullName>
    </submittedName>
</protein>
<dbReference type="HOGENOM" id="CLU_2076283_0_0_1"/>
<evidence type="ECO:0000313" key="2">
    <source>
        <dbReference type="EMBL" id="ERN02378.1"/>
    </source>
</evidence>
<proteinExistence type="predicted"/>
<sequence length="118" mass="13148">MADMHELFRQALMELADAKIECRRLQEACGSSHVSRSTSKRNELRGSTSYNNPLFEEEVGDSEDINPMVHVIDSESHADQSHSSICSALDNLNAAWAAAEEARLAQEEALRELEDWGS</sequence>
<gene>
    <name evidence="2" type="ORF">AMTR_s00096p00097880</name>
</gene>
<reference evidence="3" key="1">
    <citation type="journal article" date="2013" name="Science">
        <title>The Amborella genome and the evolution of flowering plants.</title>
        <authorList>
            <consortium name="Amborella Genome Project"/>
        </authorList>
    </citation>
    <scope>NUCLEOTIDE SEQUENCE [LARGE SCALE GENOMIC DNA]</scope>
</reference>
<name>W1P389_AMBTC</name>
<evidence type="ECO:0000256" key="1">
    <source>
        <dbReference type="SAM" id="MobiDB-lite"/>
    </source>
</evidence>
<dbReference type="Proteomes" id="UP000017836">
    <property type="component" value="Unassembled WGS sequence"/>
</dbReference>